<evidence type="ECO:0000256" key="3">
    <source>
        <dbReference type="ARBA" id="ARBA00011700"/>
    </source>
</evidence>
<evidence type="ECO:0000313" key="22">
    <source>
        <dbReference type="Proteomes" id="UP000603912"/>
    </source>
</evidence>
<dbReference type="Gene3D" id="1.20.120.80">
    <property type="entry name" value="Cytochrome c oxidase, subunit III, four-helix bundle"/>
    <property type="match status" value="1"/>
</dbReference>
<dbReference type="FunFam" id="1.20.120.80:FF:000001">
    <property type="entry name" value="Cytochrome (Ubi)quinol oxidase subunit III"/>
    <property type="match status" value="1"/>
</dbReference>
<comment type="function">
    <text evidence="12">Cytochrome bo(3) ubiquinol terminal oxidase is the component of the aerobic respiratory chain of E.coli that predominates when cells are grown at high aeration. Has proton pump activity across the membrane in addition to electron transfer, pumping 2 protons/electron.</text>
</comment>
<evidence type="ECO:0000256" key="7">
    <source>
        <dbReference type="ARBA" id="ARBA00022692"/>
    </source>
</evidence>
<evidence type="ECO:0000256" key="2">
    <source>
        <dbReference type="ARBA" id="ARBA00010581"/>
    </source>
</evidence>
<evidence type="ECO:0000256" key="18">
    <source>
        <dbReference type="SAM" id="MobiDB-lite"/>
    </source>
</evidence>
<evidence type="ECO:0000256" key="12">
    <source>
        <dbReference type="ARBA" id="ARBA00025694"/>
    </source>
</evidence>
<evidence type="ECO:0000256" key="6">
    <source>
        <dbReference type="ARBA" id="ARBA00022475"/>
    </source>
</evidence>
<evidence type="ECO:0000256" key="8">
    <source>
        <dbReference type="ARBA" id="ARBA00022982"/>
    </source>
</evidence>
<evidence type="ECO:0000256" key="15">
    <source>
        <dbReference type="ARBA" id="ARBA00032189"/>
    </source>
</evidence>
<keyword evidence="6" id="KW-1003">Cell membrane</keyword>
<keyword evidence="7 17" id="KW-0812">Transmembrane</keyword>
<dbReference type="NCBIfam" id="TIGR02842">
    <property type="entry name" value="CyoC"/>
    <property type="match status" value="1"/>
</dbReference>
<evidence type="ECO:0000256" key="17">
    <source>
        <dbReference type="RuleBase" id="RU003376"/>
    </source>
</evidence>
<reference evidence="21" key="2">
    <citation type="submission" date="2020-09" db="EMBL/GenBank/DDBJ databases">
        <authorList>
            <person name="Sun Q."/>
            <person name="Zhou Y."/>
        </authorList>
    </citation>
    <scope>NUCLEOTIDE SEQUENCE</scope>
    <source>
        <strain evidence="21">CGMCC 1.12214</strain>
    </source>
</reference>
<organism evidence="21 22">
    <name type="scientific">Alsobacter metallidurans</name>
    <dbReference type="NCBI Taxonomy" id="340221"/>
    <lineage>
        <taxon>Bacteria</taxon>
        <taxon>Pseudomonadati</taxon>
        <taxon>Pseudomonadota</taxon>
        <taxon>Alphaproteobacteria</taxon>
        <taxon>Hyphomicrobiales</taxon>
        <taxon>Alsobacteraceae</taxon>
        <taxon>Alsobacter</taxon>
    </lineage>
</organism>
<dbReference type="InterPro" id="IPR014206">
    <property type="entry name" value="Cyt_c_ubiqinol_oxidase_su3"/>
</dbReference>
<evidence type="ECO:0000256" key="4">
    <source>
        <dbReference type="ARBA" id="ARBA00014687"/>
    </source>
</evidence>
<dbReference type="InterPro" id="IPR035973">
    <property type="entry name" value="Cyt_c_oxidase_su3-like_sf"/>
</dbReference>
<comment type="caution">
    <text evidence="21">The sequence shown here is derived from an EMBL/GenBank/DDBJ whole genome shotgun (WGS) entry which is preliminary data.</text>
</comment>
<keyword evidence="11 19" id="KW-0472">Membrane</keyword>
<evidence type="ECO:0000256" key="13">
    <source>
        <dbReference type="ARBA" id="ARBA00030072"/>
    </source>
</evidence>
<comment type="similarity">
    <text evidence="2 17">Belongs to the cytochrome c oxidase subunit 3 family.</text>
</comment>
<evidence type="ECO:0000256" key="1">
    <source>
        <dbReference type="ARBA" id="ARBA00004651"/>
    </source>
</evidence>
<sequence>MTAADITRGRPTGPDPYRVGHSSHGHSRAPGHGEGGPAPKRIVVAYGFWIFLLSDIVMFSAFFAAYAVLQGATAGGPTGAELFDLRITAIETACLLASSFTCGLASLSVEARKPLWFYAAMALTFVFGAAFILLEIREFIELVDKGAGPTRSAFLSAFFTLVGCHGLHVGAGLLWLLTMMAQIFAKGFRPDIVRRFMCFSLFWHALDIIWVALFTVVYLLGAGA</sequence>
<dbReference type="InterPro" id="IPR000298">
    <property type="entry name" value="Cyt_c_oxidase-like_su3"/>
</dbReference>
<keyword evidence="22" id="KW-1185">Reference proteome</keyword>
<evidence type="ECO:0000256" key="14">
    <source>
        <dbReference type="ARBA" id="ARBA00031884"/>
    </source>
</evidence>
<name>A0A917I6R0_9HYPH</name>
<dbReference type="InterPro" id="IPR033946">
    <property type="entry name" value="Ubiquinol_oxase_su3_dom"/>
</dbReference>
<dbReference type="AlphaFoldDB" id="A0A917I6R0"/>
<keyword evidence="5" id="KW-0813">Transport</keyword>
<reference evidence="21" key="1">
    <citation type="journal article" date="2014" name="Int. J. Syst. Evol. Microbiol.">
        <title>Complete genome sequence of Corynebacterium casei LMG S-19264T (=DSM 44701T), isolated from a smear-ripened cheese.</title>
        <authorList>
            <consortium name="US DOE Joint Genome Institute (JGI-PGF)"/>
            <person name="Walter F."/>
            <person name="Albersmeier A."/>
            <person name="Kalinowski J."/>
            <person name="Ruckert C."/>
        </authorList>
    </citation>
    <scope>NUCLEOTIDE SEQUENCE</scope>
    <source>
        <strain evidence="21">CGMCC 1.12214</strain>
    </source>
</reference>
<feature type="transmembrane region" description="Helical" evidence="19">
    <location>
        <begin position="89"/>
        <end position="108"/>
    </location>
</feature>
<evidence type="ECO:0000256" key="16">
    <source>
        <dbReference type="ARBA" id="ARBA00032717"/>
    </source>
</evidence>
<dbReference type="GO" id="GO:0005886">
    <property type="term" value="C:plasma membrane"/>
    <property type="evidence" value="ECO:0007669"/>
    <property type="project" value="UniProtKB-SubCell"/>
</dbReference>
<feature type="domain" description="Heme-copper oxidase subunit III family profile" evidence="20">
    <location>
        <begin position="44"/>
        <end position="222"/>
    </location>
</feature>
<dbReference type="PROSITE" id="PS50253">
    <property type="entry name" value="COX3"/>
    <property type="match status" value="1"/>
</dbReference>
<comment type="subcellular location">
    <subcellularLocation>
        <location evidence="1 17">Cell membrane</location>
        <topology evidence="1 17">Multi-pass membrane protein</topology>
    </subcellularLocation>
</comment>
<proteinExistence type="inferred from homology"/>
<dbReference type="Pfam" id="PF00510">
    <property type="entry name" value="COX3"/>
    <property type="match status" value="1"/>
</dbReference>
<keyword evidence="8" id="KW-0249">Electron transport</keyword>
<keyword evidence="10" id="KW-0560">Oxidoreductase</keyword>
<feature type="transmembrane region" description="Helical" evidence="19">
    <location>
        <begin position="43"/>
        <end position="69"/>
    </location>
</feature>
<dbReference type="EMBL" id="BMES01000001">
    <property type="protein sequence ID" value="GGH18292.1"/>
    <property type="molecule type" value="Genomic_DNA"/>
</dbReference>
<keyword evidence="9 19" id="KW-1133">Transmembrane helix</keyword>
<dbReference type="InterPro" id="IPR013833">
    <property type="entry name" value="Cyt_c_oxidase_su3_a-hlx"/>
</dbReference>
<evidence type="ECO:0000256" key="10">
    <source>
        <dbReference type="ARBA" id="ARBA00023002"/>
    </source>
</evidence>
<accession>A0A917I6R0</accession>
<dbReference type="CDD" id="cd02863">
    <property type="entry name" value="Ubiquinol_oxidase_III"/>
    <property type="match status" value="1"/>
</dbReference>
<feature type="transmembrane region" description="Helical" evidence="19">
    <location>
        <begin position="198"/>
        <end position="221"/>
    </location>
</feature>
<feature type="region of interest" description="Disordered" evidence="18">
    <location>
        <begin position="1"/>
        <end position="35"/>
    </location>
</feature>
<evidence type="ECO:0000259" key="20">
    <source>
        <dbReference type="PROSITE" id="PS50253"/>
    </source>
</evidence>
<evidence type="ECO:0000256" key="11">
    <source>
        <dbReference type="ARBA" id="ARBA00023136"/>
    </source>
</evidence>
<dbReference type="GO" id="GO:0004129">
    <property type="term" value="F:cytochrome-c oxidase activity"/>
    <property type="evidence" value="ECO:0007669"/>
    <property type="project" value="InterPro"/>
</dbReference>
<dbReference type="GO" id="GO:0009486">
    <property type="term" value="F:cytochrome bo3 ubiquinol oxidase activity"/>
    <property type="evidence" value="ECO:0007669"/>
    <property type="project" value="InterPro"/>
</dbReference>
<evidence type="ECO:0000256" key="19">
    <source>
        <dbReference type="SAM" id="Phobius"/>
    </source>
</evidence>
<dbReference type="GO" id="GO:0019646">
    <property type="term" value="P:aerobic electron transport chain"/>
    <property type="evidence" value="ECO:0007669"/>
    <property type="project" value="InterPro"/>
</dbReference>
<feature type="transmembrane region" description="Helical" evidence="19">
    <location>
        <begin position="115"/>
        <end position="134"/>
    </location>
</feature>
<dbReference type="Proteomes" id="UP000603912">
    <property type="component" value="Unassembled WGS sequence"/>
</dbReference>
<feature type="transmembrane region" description="Helical" evidence="19">
    <location>
        <begin position="154"/>
        <end position="177"/>
    </location>
</feature>
<protein>
    <recommendedName>
        <fullName evidence="4">Cytochrome bo(3) ubiquinol oxidase subunit 3</fullName>
    </recommendedName>
    <alternativeName>
        <fullName evidence="15">Cytochrome o ubiquinol oxidase subunit 3</fullName>
    </alternativeName>
    <alternativeName>
        <fullName evidence="13">Oxidase bo(3) subunit 3</fullName>
    </alternativeName>
    <alternativeName>
        <fullName evidence="16">Ubiquinol oxidase polypeptide III</fullName>
    </alternativeName>
    <alternativeName>
        <fullName evidence="14">Ubiquinol oxidase subunit 3</fullName>
    </alternativeName>
</protein>
<dbReference type="SUPFAM" id="SSF81452">
    <property type="entry name" value="Cytochrome c oxidase subunit III-like"/>
    <property type="match status" value="1"/>
</dbReference>
<gene>
    <name evidence="21" type="primary">cyoC</name>
    <name evidence="21" type="ORF">GCM10007036_20340</name>
</gene>
<evidence type="ECO:0000313" key="21">
    <source>
        <dbReference type="EMBL" id="GGH18292.1"/>
    </source>
</evidence>
<dbReference type="RefSeq" id="WP_188517496.1">
    <property type="nucleotide sequence ID" value="NZ_BMES01000001.1"/>
</dbReference>
<evidence type="ECO:0000256" key="9">
    <source>
        <dbReference type="ARBA" id="ARBA00022989"/>
    </source>
</evidence>
<evidence type="ECO:0000256" key="5">
    <source>
        <dbReference type="ARBA" id="ARBA00022448"/>
    </source>
</evidence>
<dbReference type="InterPro" id="IPR024791">
    <property type="entry name" value="Cyt_c/ubiquinol_Oxase_su3"/>
</dbReference>
<dbReference type="PANTHER" id="PTHR11403:SF2">
    <property type="entry name" value="CYTOCHROME BO(3) UBIQUINOL OXIDASE SUBUNIT 3"/>
    <property type="match status" value="1"/>
</dbReference>
<dbReference type="PANTHER" id="PTHR11403">
    <property type="entry name" value="CYTOCHROME C OXIDASE SUBUNIT III"/>
    <property type="match status" value="1"/>
</dbReference>
<comment type="subunit">
    <text evidence="3">Heterooctamer of two A chains, two B chains, two C chains and two D chains.</text>
</comment>